<feature type="compositionally biased region" description="Polar residues" evidence="4">
    <location>
        <begin position="28"/>
        <end position="49"/>
    </location>
</feature>
<evidence type="ECO:0000313" key="7">
    <source>
        <dbReference type="EMBL" id="HJB81052.1"/>
    </source>
</evidence>
<feature type="signal peptide" evidence="5">
    <location>
        <begin position="1"/>
        <end position="21"/>
    </location>
</feature>
<dbReference type="PROSITE" id="PS51257">
    <property type="entry name" value="PROKAR_LIPOPROTEIN"/>
    <property type="match status" value="1"/>
</dbReference>
<dbReference type="EMBL" id="DWXO01000082">
    <property type="protein sequence ID" value="HJB81052.1"/>
    <property type="molecule type" value="Genomic_DNA"/>
</dbReference>
<dbReference type="Gene3D" id="3.40.190.10">
    <property type="entry name" value="Periplasmic binding protein-like II"/>
    <property type="match status" value="2"/>
</dbReference>
<evidence type="ECO:0000256" key="4">
    <source>
        <dbReference type="SAM" id="MobiDB-lite"/>
    </source>
</evidence>
<dbReference type="AlphaFoldDB" id="A0A9D2MMP8"/>
<evidence type="ECO:0000313" key="8">
    <source>
        <dbReference type="Proteomes" id="UP000823921"/>
    </source>
</evidence>
<protein>
    <submittedName>
        <fullName evidence="7">ABC transporter substrate-binding protein</fullName>
    </submittedName>
</protein>
<name>A0A9D2MMP8_9FIRM</name>
<dbReference type="PANTHER" id="PTHR30024:SF47">
    <property type="entry name" value="TAURINE-BINDING PERIPLASMIC PROTEIN"/>
    <property type="match status" value="1"/>
</dbReference>
<evidence type="ECO:0000256" key="1">
    <source>
        <dbReference type="ARBA" id="ARBA00004418"/>
    </source>
</evidence>
<comment type="similarity">
    <text evidence="2">Belongs to the bacterial solute-binding protein SsuA/TauA family.</text>
</comment>
<organism evidence="7 8">
    <name type="scientific">Candidatus Flavonifractor intestinigallinarum</name>
    <dbReference type="NCBI Taxonomy" id="2838586"/>
    <lineage>
        <taxon>Bacteria</taxon>
        <taxon>Bacillati</taxon>
        <taxon>Bacillota</taxon>
        <taxon>Clostridia</taxon>
        <taxon>Eubacteriales</taxon>
        <taxon>Oscillospiraceae</taxon>
        <taxon>Flavonifractor</taxon>
    </lineage>
</organism>
<reference evidence="7" key="2">
    <citation type="submission" date="2021-04" db="EMBL/GenBank/DDBJ databases">
        <authorList>
            <person name="Gilroy R."/>
        </authorList>
    </citation>
    <scope>NUCLEOTIDE SEQUENCE</scope>
    <source>
        <strain evidence="7">CHK192-8294</strain>
    </source>
</reference>
<dbReference type="GO" id="GO:0042597">
    <property type="term" value="C:periplasmic space"/>
    <property type="evidence" value="ECO:0007669"/>
    <property type="project" value="UniProtKB-SubCell"/>
</dbReference>
<feature type="chain" id="PRO_5038558774" evidence="5">
    <location>
        <begin position="22"/>
        <end position="364"/>
    </location>
</feature>
<feature type="region of interest" description="Disordered" evidence="4">
    <location>
        <begin position="28"/>
        <end position="61"/>
    </location>
</feature>
<gene>
    <name evidence="7" type="ORF">H9712_08700</name>
</gene>
<comment type="caution">
    <text evidence="7">The sequence shown here is derived from an EMBL/GenBank/DDBJ whole genome shotgun (WGS) entry which is preliminary data.</text>
</comment>
<reference evidence="7" key="1">
    <citation type="journal article" date="2021" name="PeerJ">
        <title>Extensive microbial diversity within the chicken gut microbiome revealed by metagenomics and culture.</title>
        <authorList>
            <person name="Gilroy R."/>
            <person name="Ravi A."/>
            <person name="Getino M."/>
            <person name="Pursley I."/>
            <person name="Horton D.L."/>
            <person name="Alikhan N.F."/>
            <person name="Baker D."/>
            <person name="Gharbi K."/>
            <person name="Hall N."/>
            <person name="Watson M."/>
            <person name="Adriaenssens E.M."/>
            <person name="Foster-Nyarko E."/>
            <person name="Jarju S."/>
            <person name="Secka A."/>
            <person name="Antonio M."/>
            <person name="Oren A."/>
            <person name="Chaudhuri R.R."/>
            <person name="La Ragione R."/>
            <person name="Hildebrand F."/>
            <person name="Pallen M.J."/>
        </authorList>
    </citation>
    <scope>NUCLEOTIDE SEQUENCE</scope>
    <source>
        <strain evidence="7">CHK192-8294</strain>
    </source>
</reference>
<evidence type="ECO:0000256" key="2">
    <source>
        <dbReference type="ARBA" id="ARBA00010742"/>
    </source>
</evidence>
<keyword evidence="3 5" id="KW-0732">Signal</keyword>
<evidence type="ECO:0000256" key="5">
    <source>
        <dbReference type="SAM" id="SignalP"/>
    </source>
</evidence>
<dbReference type="Proteomes" id="UP000823921">
    <property type="component" value="Unassembled WGS sequence"/>
</dbReference>
<dbReference type="SUPFAM" id="SSF53850">
    <property type="entry name" value="Periplasmic binding protein-like II"/>
    <property type="match status" value="1"/>
</dbReference>
<sequence>MKKLTALLLAFVMVLSLAACGGDTGNNASTPNNSDNANQSTEANNTGDTSEPAETGTDSESVEPITLRIAYMPNYASLWGVLSAMNTGAFEEEGITVELWEFADGPSEIAAMEGGSIDLAYIGKGAHTLCIQGRALVFAPSSVHTSDKIVVTAESGIESIEDLAGKRIAYNSGSSSESTLQSALSQAGLTEDDVELFDMDVSYMVSAMVSGTVDVAVAWNPYTTEILNQVEGAKEIEFSNGSINLSSWICLPDYAEENHDILVRFSRALYKGMDYGSNPDNWEQVAQWCADTTKTSLEANLAQTGDATWFDSATLISNMQDGTMEGYYDHLQQDFLDGESITEDEAVDMSTVVLYDVMREALGI</sequence>
<dbReference type="PANTHER" id="PTHR30024">
    <property type="entry name" value="ALIPHATIC SULFONATES-BINDING PROTEIN-RELATED"/>
    <property type="match status" value="1"/>
</dbReference>
<proteinExistence type="inferred from homology"/>
<dbReference type="Pfam" id="PF09084">
    <property type="entry name" value="NMT1"/>
    <property type="match status" value="1"/>
</dbReference>
<dbReference type="InterPro" id="IPR015168">
    <property type="entry name" value="SsuA/THI5"/>
</dbReference>
<evidence type="ECO:0000256" key="3">
    <source>
        <dbReference type="ARBA" id="ARBA00022729"/>
    </source>
</evidence>
<accession>A0A9D2MMP8</accession>
<comment type="subcellular location">
    <subcellularLocation>
        <location evidence="1">Periplasm</location>
    </subcellularLocation>
</comment>
<evidence type="ECO:0000259" key="6">
    <source>
        <dbReference type="Pfam" id="PF09084"/>
    </source>
</evidence>
<feature type="domain" description="SsuA/THI5-like" evidence="6">
    <location>
        <begin position="80"/>
        <end position="276"/>
    </location>
</feature>